<name>A0A1S7QYD7_AGRTU</name>
<gene>
    <name evidence="1" type="ORF">AGR4C_Lc10048</name>
</gene>
<dbReference type="EMBL" id="FBWC01000019">
    <property type="protein sequence ID" value="CUX43915.1"/>
    <property type="molecule type" value="Genomic_DNA"/>
</dbReference>
<protein>
    <submittedName>
        <fullName evidence="1">Uncharacterized protein</fullName>
    </submittedName>
</protein>
<dbReference type="AlphaFoldDB" id="A0A1S7QYD7"/>
<accession>A0A1S7QYD7</accession>
<sequence length="56" mass="6419">MLRGLWRRSAREWITRLTVIAADLDIFQFTEPVMLVKPSYGTAQTGERHVFAVLGI</sequence>
<evidence type="ECO:0000313" key="1">
    <source>
        <dbReference type="EMBL" id="CUX43915.1"/>
    </source>
</evidence>
<evidence type="ECO:0000313" key="2">
    <source>
        <dbReference type="Proteomes" id="UP000191897"/>
    </source>
</evidence>
<organism evidence="1 2">
    <name type="scientific">Agrobacterium tumefaciens str. Kerr 14</name>
    <dbReference type="NCBI Taxonomy" id="1183424"/>
    <lineage>
        <taxon>Bacteria</taxon>
        <taxon>Pseudomonadati</taxon>
        <taxon>Pseudomonadota</taxon>
        <taxon>Alphaproteobacteria</taxon>
        <taxon>Hyphomicrobiales</taxon>
        <taxon>Rhizobiaceae</taxon>
        <taxon>Rhizobium/Agrobacterium group</taxon>
        <taxon>Agrobacterium</taxon>
        <taxon>Agrobacterium tumefaciens complex</taxon>
    </lineage>
</organism>
<proteinExistence type="predicted"/>
<dbReference type="Proteomes" id="UP000191897">
    <property type="component" value="Unassembled WGS sequence"/>
</dbReference>
<reference evidence="1 2" key="1">
    <citation type="submission" date="2016-01" db="EMBL/GenBank/DDBJ databases">
        <authorList>
            <person name="Oliw E.H."/>
        </authorList>
    </citation>
    <scope>NUCLEOTIDE SEQUENCE [LARGE SCALE GENOMIC DNA]</scope>
    <source>
        <strain evidence="1 2">Kerr 14</strain>
    </source>
</reference>